<organism evidence="14 15">
    <name type="scientific">Nocardioides nanhaiensis</name>
    <dbReference type="NCBI Taxonomy" id="1476871"/>
    <lineage>
        <taxon>Bacteria</taxon>
        <taxon>Bacillati</taxon>
        <taxon>Actinomycetota</taxon>
        <taxon>Actinomycetes</taxon>
        <taxon>Propionibacteriales</taxon>
        <taxon>Nocardioidaceae</taxon>
        <taxon>Nocardioides</taxon>
    </lineage>
</organism>
<feature type="transmembrane region" description="Helical" evidence="11">
    <location>
        <begin position="94"/>
        <end position="115"/>
    </location>
</feature>
<evidence type="ECO:0000259" key="12">
    <source>
        <dbReference type="Pfam" id="PF10099"/>
    </source>
</evidence>
<feature type="domain" description="Putative zinc-finger" evidence="13">
    <location>
        <begin position="3"/>
        <end position="35"/>
    </location>
</feature>
<evidence type="ECO:0000256" key="1">
    <source>
        <dbReference type="ARBA" id="ARBA00004167"/>
    </source>
</evidence>
<keyword evidence="6" id="KW-0805">Transcription regulation</keyword>
<evidence type="ECO:0000256" key="8">
    <source>
        <dbReference type="ARBA" id="ARBA00023163"/>
    </source>
</evidence>
<comment type="caution">
    <text evidence="14">The sequence shown here is derived from an EMBL/GenBank/DDBJ whole genome shotgun (WGS) entry which is preliminary data.</text>
</comment>
<dbReference type="Pfam" id="PF10099">
    <property type="entry name" value="RskA_C"/>
    <property type="match status" value="1"/>
</dbReference>
<keyword evidence="7 11" id="KW-0472">Membrane</keyword>
<evidence type="ECO:0000256" key="11">
    <source>
        <dbReference type="SAM" id="Phobius"/>
    </source>
</evidence>
<dbReference type="PANTHER" id="PTHR37461:SF1">
    <property type="entry name" value="ANTI-SIGMA-K FACTOR RSKA"/>
    <property type="match status" value="1"/>
</dbReference>
<evidence type="ECO:0000259" key="13">
    <source>
        <dbReference type="Pfam" id="PF13490"/>
    </source>
</evidence>
<evidence type="ECO:0000256" key="10">
    <source>
        <dbReference type="ARBA" id="ARBA00030803"/>
    </source>
</evidence>
<evidence type="ECO:0000256" key="2">
    <source>
        <dbReference type="ARBA" id="ARBA00004236"/>
    </source>
</evidence>
<evidence type="ECO:0000256" key="7">
    <source>
        <dbReference type="ARBA" id="ARBA00023136"/>
    </source>
</evidence>
<evidence type="ECO:0000256" key="6">
    <source>
        <dbReference type="ARBA" id="ARBA00023015"/>
    </source>
</evidence>
<dbReference type="PANTHER" id="PTHR37461">
    <property type="entry name" value="ANTI-SIGMA-K FACTOR RSKA"/>
    <property type="match status" value="1"/>
</dbReference>
<gene>
    <name evidence="14" type="ORF">GCM10023226_01900</name>
</gene>
<dbReference type="Proteomes" id="UP001500621">
    <property type="component" value="Unassembled WGS sequence"/>
</dbReference>
<keyword evidence="4 11" id="KW-0812">Transmembrane</keyword>
<keyword evidence="15" id="KW-1185">Reference proteome</keyword>
<keyword evidence="8" id="KW-0804">Transcription</keyword>
<dbReference type="InterPro" id="IPR027383">
    <property type="entry name" value="Znf_put"/>
</dbReference>
<accession>A0ABP8VPL6</accession>
<dbReference type="EMBL" id="BAABIM010000001">
    <property type="protein sequence ID" value="GAA4669285.1"/>
    <property type="molecule type" value="Genomic_DNA"/>
</dbReference>
<sequence>MSDVHGLSGAYAVDALDDLERARFERHLTECPECRAEVESLTEAASLLSDTTSFEPPASLRESVLASIETVRPLPPVVADLTARADRRRRRFQGLVAAAAAVTVLGAGAAVWQPWQESQPSVVGAVSATDEVLNAPDAERFEMKVGKQTVSVVRSAELNKAVLEAPELPPAPNGHAYAVWLQHDDAMVLAGVVNADDDTSAILLSGDARTADGAGITVEAAGERVSTPSPTLVGSVGFEQA</sequence>
<evidence type="ECO:0000313" key="14">
    <source>
        <dbReference type="EMBL" id="GAA4669285.1"/>
    </source>
</evidence>
<keyword evidence="3" id="KW-1003">Cell membrane</keyword>
<dbReference type="RefSeq" id="WP_345262169.1">
    <property type="nucleotide sequence ID" value="NZ_BAABIM010000001.1"/>
</dbReference>
<evidence type="ECO:0000256" key="4">
    <source>
        <dbReference type="ARBA" id="ARBA00022692"/>
    </source>
</evidence>
<reference evidence="15" key="1">
    <citation type="journal article" date="2019" name="Int. J. Syst. Evol. Microbiol.">
        <title>The Global Catalogue of Microorganisms (GCM) 10K type strain sequencing project: providing services to taxonomists for standard genome sequencing and annotation.</title>
        <authorList>
            <consortium name="The Broad Institute Genomics Platform"/>
            <consortium name="The Broad Institute Genome Sequencing Center for Infectious Disease"/>
            <person name="Wu L."/>
            <person name="Ma J."/>
        </authorList>
    </citation>
    <scope>NUCLEOTIDE SEQUENCE [LARGE SCALE GENOMIC DNA]</scope>
    <source>
        <strain evidence="15">JCM 18127</strain>
    </source>
</reference>
<keyword evidence="5 11" id="KW-1133">Transmembrane helix</keyword>
<proteinExistence type="predicted"/>
<dbReference type="InterPro" id="IPR018764">
    <property type="entry name" value="RskA_C"/>
</dbReference>
<evidence type="ECO:0000256" key="5">
    <source>
        <dbReference type="ARBA" id="ARBA00022989"/>
    </source>
</evidence>
<feature type="domain" description="Anti-sigma K factor RskA C-terminal" evidence="12">
    <location>
        <begin position="96"/>
        <end position="230"/>
    </location>
</feature>
<dbReference type="Gene3D" id="1.10.10.1320">
    <property type="entry name" value="Anti-sigma factor, zinc-finger domain"/>
    <property type="match status" value="1"/>
</dbReference>
<dbReference type="InterPro" id="IPR041916">
    <property type="entry name" value="Anti_sigma_zinc_sf"/>
</dbReference>
<comment type="subcellular location">
    <subcellularLocation>
        <location evidence="2">Cell membrane</location>
    </subcellularLocation>
    <subcellularLocation>
        <location evidence="1">Membrane</location>
        <topology evidence="1">Single-pass membrane protein</topology>
    </subcellularLocation>
</comment>
<evidence type="ECO:0000256" key="3">
    <source>
        <dbReference type="ARBA" id="ARBA00022475"/>
    </source>
</evidence>
<dbReference type="Pfam" id="PF13490">
    <property type="entry name" value="zf-HC2"/>
    <property type="match status" value="1"/>
</dbReference>
<evidence type="ECO:0000313" key="15">
    <source>
        <dbReference type="Proteomes" id="UP001500621"/>
    </source>
</evidence>
<name>A0ABP8VPL6_9ACTN</name>
<protein>
    <recommendedName>
        <fullName evidence="10">Regulator of SigK</fullName>
    </recommendedName>
    <alternativeName>
        <fullName evidence="9">Sigma-K anti-sigma factor RskA</fullName>
    </alternativeName>
</protein>
<evidence type="ECO:0000256" key="9">
    <source>
        <dbReference type="ARBA" id="ARBA00029829"/>
    </source>
</evidence>
<dbReference type="InterPro" id="IPR051474">
    <property type="entry name" value="Anti-sigma-K/W_factor"/>
</dbReference>